<protein>
    <submittedName>
        <fullName evidence="4">MTH1187 family thiamine-binding protein</fullName>
    </submittedName>
</protein>
<proteinExistence type="inferred from homology"/>
<feature type="domain" description="Thiamine-binding protein" evidence="3">
    <location>
        <begin position="5"/>
        <end position="96"/>
    </location>
</feature>
<evidence type="ECO:0000313" key="4">
    <source>
        <dbReference type="EMBL" id="MFB9751226.1"/>
    </source>
</evidence>
<name>A0ABV5VSG8_9BACL</name>
<keyword evidence="5" id="KW-1185">Reference proteome</keyword>
<dbReference type="NCBIfam" id="TIGR00106">
    <property type="entry name" value="MTH1187 family thiamine-binding protein"/>
    <property type="match status" value="1"/>
</dbReference>
<reference evidence="4 5" key="1">
    <citation type="submission" date="2024-09" db="EMBL/GenBank/DDBJ databases">
        <authorList>
            <person name="Sun Q."/>
            <person name="Mori K."/>
        </authorList>
    </citation>
    <scope>NUCLEOTIDE SEQUENCE [LARGE SCALE GENOMIC DNA]</scope>
    <source>
        <strain evidence="4 5">JCM 12520</strain>
    </source>
</reference>
<dbReference type="RefSeq" id="WP_344906254.1">
    <property type="nucleotide sequence ID" value="NZ_BAAAYO010000002.1"/>
</dbReference>
<dbReference type="Proteomes" id="UP001589619">
    <property type="component" value="Unassembled WGS sequence"/>
</dbReference>
<comment type="caution">
    <text evidence="4">The sequence shown here is derived from an EMBL/GenBank/DDBJ whole genome shotgun (WGS) entry which is preliminary data.</text>
</comment>
<feature type="region of interest" description="Disordered" evidence="2">
    <location>
        <begin position="81"/>
        <end position="104"/>
    </location>
</feature>
<dbReference type="EMBL" id="JBHMAG010000004">
    <property type="protein sequence ID" value="MFB9751226.1"/>
    <property type="molecule type" value="Genomic_DNA"/>
</dbReference>
<dbReference type="SUPFAM" id="SSF89957">
    <property type="entry name" value="MTH1187/YkoF-like"/>
    <property type="match status" value="1"/>
</dbReference>
<dbReference type="InterPro" id="IPR029756">
    <property type="entry name" value="MTH1187/YkoF-like"/>
</dbReference>
<evidence type="ECO:0000256" key="1">
    <source>
        <dbReference type="ARBA" id="ARBA00010272"/>
    </source>
</evidence>
<gene>
    <name evidence="4" type="ORF">ACFFNY_06545</name>
</gene>
<dbReference type="Gene3D" id="3.30.70.930">
    <property type="match status" value="1"/>
</dbReference>
<comment type="similarity">
    <text evidence="1">Belongs to the UPF0045 family.</text>
</comment>
<dbReference type="PANTHER" id="PTHR33777">
    <property type="entry name" value="UPF0045 PROTEIN ECM15"/>
    <property type="match status" value="1"/>
</dbReference>
<accession>A0ABV5VSG8</accession>
<evidence type="ECO:0000313" key="5">
    <source>
        <dbReference type="Proteomes" id="UP001589619"/>
    </source>
</evidence>
<dbReference type="InterPro" id="IPR002767">
    <property type="entry name" value="Thiamine_BP"/>
</dbReference>
<dbReference type="Pfam" id="PF01910">
    <property type="entry name" value="Thiamine_BP"/>
    <property type="match status" value="1"/>
</dbReference>
<dbReference type="InterPro" id="IPR051614">
    <property type="entry name" value="UPF0045_domain"/>
</dbReference>
<evidence type="ECO:0000256" key="2">
    <source>
        <dbReference type="SAM" id="MobiDB-lite"/>
    </source>
</evidence>
<feature type="compositionally biased region" description="Basic and acidic residues" evidence="2">
    <location>
        <begin position="81"/>
        <end position="97"/>
    </location>
</feature>
<dbReference type="PANTHER" id="PTHR33777:SF1">
    <property type="entry name" value="UPF0045 PROTEIN ECM15"/>
    <property type="match status" value="1"/>
</dbReference>
<sequence length="104" mass="11496">MPIIEVTVIPVGTDTTSLSGYVAEMQRLLIEAGDSIRYQLTPMSTILEGDLVVLLNVLRRLHESPFAAGANRVCTTIKIDDRRDRPSSMEQKMRSVAEKLTPAP</sequence>
<evidence type="ECO:0000259" key="3">
    <source>
        <dbReference type="Pfam" id="PF01910"/>
    </source>
</evidence>
<organism evidence="4 5">
    <name type="scientific">Paenibacillus hodogayensis</name>
    <dbReference type="NCBI Taxonomy" id="279208"/>
    <lineage>
        <taxon>Bacteria</taxon>
        <taxon>Bacillati</taxon>
        <taxon>Bacillota</taxon>
        <taxon>Bacilli</taxon>
        <taxon>Bacillales</taxon>
        <taxon>Paenibacillaceae</taxon>
        <taxon>Paenibacillus</taxon>
    </lineage>
</organism>